<keyword evidence="9" id="KW-1133">Transmembrane helix</keyword>
<accession>A0AA88YSV8</accession>
<dbReference type="GO" id="GO:0031902">
    <property type="term" value="C:late endosome membrane"/>
    <property type="evidence" value="ECO:0007669"/>
    <property type="project" value="UniProtKB-SubCell"/>
</dbReference>
<evidence type="ECO:0000256" key="7">
    <source>
        <dbReference type="ARBA" id="ARBA00023136"/>
    </source>
</evidence>
<gene>
    <name evidence="11" type="ORF">FSP39_004366</name>
</gene>
<comment type="similarity">
    <text evidence="4">Belongs to the CDIP1/LITAF family.</text>
</comment>
<dbReference type="PANTHER" id="PTHR23292:SF6">
    <property type="entry name" value="FI16602P1-RELATED"/>
    <property type="match status" value="1"/>
</dbReference>
<dbReference type="AlphaFoldDB" id="A0AA88YSV8"/>
<evidence type="ECO:0000256" key="2">
    <source>
        <dbReference type="ARBA" id="ARBA00004481"/>
    </source>
</evidence>
<dbReference type="SMART" id="SM00714">
    <property type="entry name" value="LITAF"/>
    <property type="match status" value="1"/>
</dbReference>
<evidence type="ECO:0000256" key="9">
    <source>
        <dbReference type="SAM" id="Phobius"/>
    </source>
</evidence>
<keyword evidence="7 9" id="KW-0472">Membrane</keyword>
<sequence>MSIAPPSYEECVKGYALSYTPGGTTGEGPPQGAQENILSSQYQHQPPLPVGGAMGLDSYSYPVHLDEKSGANPEISIEIPDGPPSSYPGTTPEYQVQISGYAGTATMKEEIMPGYAPDQRSNEIINMHDEPTNVILTTQPEVTAATFKESPVRIQCPHCNKEILTETEDVIGSASWFWCFFLMFFGCFLGCCLIPFFTKSCLDVEHTCPECGETVGTYSLSTPQFTGSSRGRSGSRGFSSRFRSRLRHRNRHHQSHLQNMRQRQRKRRQKRQRQRRRRRRRR</sequence>
<name>A0AA88YSV8_PINIB</name>
<evidence type="ECO:0000313" key="12">
    <source>
        <dbReference type="Proteomes" id="UP001186944"/>
    </source>
</evidence>
<reference evidence="11" key="1">
    <citation type="submission" date="2019-08" db="EMBL/GenBank/DDBJ databases">
        <title>The improved chromosome-level genome for the pearl oyster Pinctada fucata martensii using PacBio sequencing and Hi-C.</title>
        <authorList>
            <person name="Zheng Z."/>
        </authorList>
    </citation>
    <scope>NUCLEOTIDE SEQUENCE</scope>
    <source>
        <strain evidence="11">ZZ-2019</strain>
        <tissue evidence="11">Adductor muscle</tissue>
    </source>
</reference>
<feature type="compositionally biased region" description="Low complexity" evidence="8">
    <location>
        <begin position="227"/>
        <end position="241"/>
    </location>
</feature>
<evidence type="ECO:0000256" key="6">
    <source>
        <dbReference type="ARBA" id="ARBA00022833"/>
    </source>
</evidence>
<evidence type="ECO:0000256" key="8">
    <source>
        <dbReference type="SAM" id="MobiDB-lite"/>
    </source>
</evidence>
<keyword evidence="6" id="KW-0862">Zinc</keyword>
<dbReference type="GO" id="GO:0008270">
    <property type="term" value="F:zinc ion binding"/>
    <property type="evidence" value="ECO:0007669"/>
    <property type="project" value="TreeGrafter"/>
</dbReference>
<dbReference type="Pfam" id="PF10601">
    <property type="entry name" value="zf-LITAF-like"/>
    <property type="match status" value="1"/>
</dbReference>
<keyword evidence="9" id="KW-0812">Transmembrane</keyword>
<proteinExistence type="inferred from homology"/>
<dbReference type="InterPro" id="IPR037519">
    <property type="entry name" value="LITAF_fam"/>
</dbReference>
<feature type="compositionally biased region" description="Basic residues" evidence="8">
    <location>
        <begin position="242"/>
        <end position="255"/>
    </location>
</feature>
<evidence type="ECO:0000256" key="4">
    <source>
        <dbReference type="ARBA" id="ARBA00005975"/>
    </source>
</evidence>
<keyword evidence="12" id="KW-1185">Reference proteome</keyword>
<feature type="compositionally biased region" description="Basic residues" evidence="8">
    <location>
        <begin position="262"/>
        <end position="282"/>
    </location>
</feature>
<protein>
    <recommendedName>
        <fullName evidence="10">LITAF domain-containing protein</fullName>
    </recommendedName>
</protein>
<dbReference type="PANTHER" id="PTHR23292">
    <property type="entry name" value="LIPOPOLYSACCHARIDE-INDUCED TUMOR NECROSIS FACTOR-ALPHA FACTOR"/>
    <property type="match status" value="1"/>
</dbReference>
<evidence type="ECO:0000256" key="5">
    <source>
        <dbReference type="ARBA" id="ARBA00022723"/>
    </source>
</evidence>
<keyword evidence="5" id="KW-0479">Metal-binding</keyword>
<dbReference type="Proteomes" id="UP001186944">
    <property type="component" value="Unassembled WGS sequence"/>
</dbReference>
<feature type="region of interest" description="Disordered" evidence="8">
    <location>
        <begin position="222"/>
        <end position="282"/>
    </location>
</feature>
<evidence type="ECO:0000256" key="1">
    <source>
        <dbReference type="ARBA" id="ARBA00004414"/>
    </source>
</evidence>
<evidence type="ECO:0000256" key="3">
    <source>
        <dbReference type="ARBA" id="ARBA00004630"/>
    </source>
</evidence>
<feature type="transmembrane region" description="Helical" evidence="9">
    <location>
        <begin position="175"/>
        <end position="197"/>
    </location>
</feature>
<dbReference type="GO" id="GO:0005765">
    <property type="term" value="C:lysosomal membrane"/>
    <property type="evidence" value="ECO:0007669"/>
    <property type="project" value="UniProtKB-SubCell"/>
</dbReference>
<dbReference type="PROSITE" id="PS51837">
    <property type="entry name" value="LITAF"/>
    <property type="match status" value="1"/>
</dbReference>
<comment type="caution">
    <text evidence="11">The sequence shown here is derived from an EMBL/GenBank/DDBJ whole genome shotgun (WGS) entry which is preliminary data.</text>
</comment>
<dbReference type="InterPro" id="IPR006629">
    <property type="entry name" value="LITAF"/>
</dbReference>
<dbReference type="EMBL" id="VSWD01000002">
    <property type="protein sequence ID" value="KAK3106978.1"/>
    <property type="molecule type" value="Genomic_DNA"/>
</dbReference>
<feature type="domain" description="LITAF" evidence="10">
    <location>
        <begin position="136"/>
        <end position="220"/>
    </location>
</feature>
<evidence type="ECO:0000259" key="10">
    <source>
        <dbReference type="PROSITE" id="PS51837"/>
    </source>
</evidence>
<comment type="subcellular location">
    <subcellularLocation>
        <location evidence="2">Endosome membrane</location>
        <topology evidence="2">Peripheral membrane protein</topology>
    </subcellularLocation>
    <subcellularLocation>
        <location evidence="1">Late endosome membrane</location>
    </subcellularLocation>
    <subcellularLocation>
        <location evidence="3">Lysosome membrane</location>
        <topology evidence="3">Peripheral membrane protein</topology>
        <orientation evidence="3">Cytoplasmic side</orientation>
    </subcellularLocation>
</comment>
<organism evidence="11 12">
    <name type="scientific">Pinctada imbricata</name>
    <name type="common">Atlantic pearl-oyster</name>
    <name type="synonym">Pinctada martensii</name>
    <dbReference type="NCBI Taxonomy" id="66713"/>
    <lineage>
        <taxon>Eukaryota</taxon>
        <taxon>Metazoa</taxon>
        <taxon>Spiralia</taxon>
        <taxon>Lophotrochozoa</taxon>
        <taxon>Mollusca</taxon>
        <taxon>Bivalvia</taxon>
        <taxon>Autobranchia</taxon>
        <taxon>Pteriomorphia</taxon>
        <taxon>Pterioida</taxon>
        <taxon>Pterioidea</taxon>
        <taxon>Pteriidae</taxon>
        <taxon>Pinctada</taxon>
    </lineage>
</organism>
<evidence type="ECO:0000313" key="11">
    <source>
        <dbReference type="EMBL" id="KAK3106978.1"/>
    </source>
</evidence>